<dbReference type="EMBL" id="JXBL01000001">
    <property type="protein sequence ID" value="KIE41452.1"/>
    <property type="molecule type" value="Genomic_DNA"/>
</dbReference>
<dbReference type="InterPro" id="IPR013378">
    <property type="entry name" value="InlB-like_B-rpt"/>
</dbReference>
<dbReference type="PROSITE" id="PS50853">
    <property type="entry name" value="FN3"/>
    <property type="match status" value="1"/>
</dbReference>
<dbReference type="InterPro" id="IPR003961">
    <property type="entry name" value="FN3_dom"/>
</dbReference>
<dbReference type="NCBIfam" id="TIGR02608">
    <property type="entry name" value="delta_60_rpt"/>
    <property type="match status" value="6"/>
</dbReference>
<dbReference type="RefSeq" id="WP_039643215.1">
    <property type="nucleotide sequence ID" value="NZ_JXBL01000001.1"/>
</dbReference>
<dbReference type="Gene3D" id="2.80.10.50">
    <property type="match status" value="3"/>
</dbReference>
<dbReference type="SMART" id="SM00060">
    <property type="entry name" value="FN3"/>
    <property type="match status" value="1"/>
</dbReference>
<dbReference type="Pfam" id="PF17164">
    <property type="entry name" value="DUF5122"/>
    <property type="match status" value="6"/>
</dbReference>
<dbReference type="Pfam" id="PF00041">
    <property type="entry name" value="fn3"/>
    <property type="match status" value="1"/>
</dbReference>
<gene>
    <name evidence="2" type="ORF">SE37_01795</name>
</gene>
<evidence type="ECO:0000259" key="1">
    <source>
        <dbReference type="PROSITE" id="PS50853"/>
    </source>
</evidence>
<dbReference type="Pfam" id="PF18998">
    <property type="entry name" value="Flg_new_2"/>
    <property type="match status" value="2"/>
</dbReference>
<dbReference type="PANTHER" id="PTHR42754">
    <property type="entry name" value="ENDOGLUCANASE"/>
    <property type="match status" value="1"/>
</dbReference>
<proteinExistence type="predicted"/>
<dbReference type="PANTHER" id="PTHR42754:SF1">
    <property type="entry name" value="LIPOPROTEIN"/>
    <property type="match status" value="1"/>
</dbReference>
<evidence type="ECO:0000313" key="2">
    <source>
        <dbReference type="EMBL" id="KIE41452.1"/>
    </source>
</evidence>
<dbReference type="InterPro" id="IPR011044">
    <property type="entry name" value="Quino_amine_DH_bsu"/>
</dbReference>
<evidence type="ECO:0000313" key="3">
    <source>
        <dbReference type="Proteomes" id="UP000031433"/>
    </source>
</evidence>
<accession>A0A0C1QLH4</accession>
<dbReference type="InterPro" id="IPR036116">
    <property type="entry name" value="FN3_sf"/>
</dbReference>
<dbReference type="SUPFAM" id="SSF49265">
    <property type="entry name" value="Fibronectin type III"/>
    <property type="match status" value="1"/>
</dbReference>
<organism evidence="2 3">
    <name type="scientific">Geobacter soli</name>
    <dbReference type="NCBI Taxonomy" id="1510391"/>
    <lineage>
        <taxon>Bacteria</taxon>
        <taxon>Pseudomonadati</taxon>
        <taxon>Thermodesulfobacteriota</taxon>
        <taxon>Desulfuromonadia</taxon>
        <taxon>Geobacterales</taxon>
        <taxon>Geobacteraceae</taxon>
        <taxon>Geobacter</taxon>
    </lineage>
</organism>
<dbReference type="InterPro" id="IPR013431">
    <property type="entry name" value="Delta_60_rpt"/>
</dbReference>
<dbReference type="InterPro" id="IPR044060">
    <property type="entry name" value="Bacterial_rp_domain"/>
</dbReference>
<dbReference type="Gene3D" id="2.60.40.10">
    <property type="entry name" value="Immunoglobulins"/>
    <property type="match status" value="1"/>
</dbReference>
<dbReference type="CDD" id="cd00063">
    <property type="entry name" value="FN3"/>
    <property type="match status" value="1"/>
</dbReference>
<dbReference type="SUPFAM" id="SSF50969">
    <property type="entry name" value="YVTN repeat-like/Quinoprotein amine dehydrogenase"/>
    <property type="match status" value="1"/>
</dbReference>
<name>A0A0C1QLH4_9BACT</name>
<sequence length="864" mass="88780">MIELMIRIAGLLGRCARLLPATAGMVLVLQVAAGAQVLTINGGAKFTNYPMVTLGIDAALHGGTVQAMRFGIDGILKTDWEPVAASRRLTLAKPFDYSFYDVFLQFLQDGMTVPDPPYTASIVYDDLIDTGFFGGQGVALFGGTGNDRGKGIAVQPDGKLLVVGTVEQSAGNTDIVLWRLTAQGEPDTGFGNQGSVVIDVGTADRAAGVALQSDGKILVLGSVGSATTAWEVRRYDSAGVLDTSFGTGGKYQEGGSGANEAGNLLVQPDGRIVIIGTRDVSGAKEIQVIRLTATGVLDSAFNGNTGYYRPNLPGNSFGNGLALQADGKILLVGTYANPSGETDLFVQRLKTDGTLDNFNDGLNNFFVAGDAGNDEGLGIAVQPDGKIVVVGAYQWGAGDTDIWVLRLNENGTPDNGFNAPVGDYKDGDVYNDRAEALVIQPDGKIVVVGSFGYATDTDILVFRLNADGTTDNTIYNFYGFYTINSGDDEGQGVALQPDGNIVLVSTFTREEGDTDIHVHRIFGRKETLSVSTTGGGSVADDLGAFTWVDLSGEGDYITGDSVTLTAAPATGYVFTGWGGACAGTSPVCTVTMDGAKNVTASFSLDKPAAPTGLSGVPGNGTAGISWTASQEPGITGYKVYHGSTSGNYATPDQVGTTPAHVISGLMNGVTYYIAVSALKNGVEGPKSAEITVTPGISLSVTVIGTGGGTVSSSPSGISCLDGTGCSAIFSAVPVILIATPSAGWVFDGWSGACAGIGDCTVSQYGPVAVTATFKKTLPVKLTTGTTSYYSTIADAYAACVGVPSCTIEAQATDFTGNLTLANSIAVLLKGGYDATFSSNPGLTTLQGVVTVGRGSLTAQNVVIR</sequence>
<keyword evidence="3" id="KW-1185">Reference proteome</keyword>
<comment type="caution">
    <text evidence="2">The sequence shown here is derived from an EMBL/GenBank/DDBJ whole genome shotgun (WGS) entry which is preliminary data.</text>
</comment>
<feature type="domain" description="Fibronectin type-III" evidence="1">
    <location>
        <begin position="606"/>
        <end position="697"/>
    </location>
</feature>
<reference evidence="2 3" key="1">
    <citation type="submission" date="2015-01" db="EMBL/GenBank/DDBJ databases">
        <title>Genome sequence of the anaerobic bacterium Geobacter soli GSS01, a dissimilatory Fe(III) reducer from soil.</title>
        <authorList>
            <person name="Yang G."/>
            <person name="Zhou S."/>
        </authorList>
    </citation>
    <scope>NUCLEOTIDE SEQUENCE [LARGE SCALE GENOMIC DNA]</scope>
    <source>
        <strain evidence="2 3">GSS01</strain>
    </source>
</reference>
<dbReference type="InterPro" id="IPR013783">
    <property type="entry name" value="Ig-like_fold"/>
</dbReference>
<dbReference type="NCBIfam" id="TIGR02543">
    <property type="entry name" value="List_Bact_rpt"/>
    <property type="match status" value="1"/>
</dbReference>
<dbReference type="Proteomes" id="UP000031433">
    <property type="component" value="Unassembled WGS sequence"/>
</dbReference>
<dbReference type="AlphaFoldDB" id="A0A0C1QLH4"/>
<protein>
    <submittedName>
        <fullName evidence="2">Fibronectin</fullName>
    </submittedName>
</protein>